<dbReference type="OrthoDB" id="673494at2759"/>
<dbReference type="EMBL" id="JACEFO010001880">
    <property type="protein sequence ID" value="KAF8696737.1"/>
    <property type="molecule type" value="Genomic_DNA"/>
</dbReference>
<keyword evidence="2" id="KW-1133">Transmembrane helix</keyword>
<evidence type="ECO:0000313" key="3">
    <source>
        <dbReference type="EMBL" id="KAF8696737.1"/>
    </source>
</evidence>
<dbReference type="PANTHER" id="PTHR33994">
    <property type="entry name" value="OS04G0515000 PROTEIN"/>
    <property type="match status" value="1"/>
</dbReference>
<proteinExistence type="predicted"/>
<comment type="caution">
    <text evidence="3">The sequence shown here is derived from an EMBL/GenBank/DDBJ whole genome shotgun (WGS) entry which is preliminary data.</text>
</comment>
<dbReference type="PANTHER" id="PTHR33994:SF34">
    <property type="entry name" value="LATE EMBRYOGENESIS ABUNDANT PROTEIN LEA-2 SUBGROUP DOMAIN-CONTAINING PROTEIN"/>
    <property type="match status" value="1"/>
</dbReference>
<feature type="transmembrane region" description="Helical" evidence="2">
    <location>
        <begin position="35"/>
        <end position="62"/>
    </location>
</feature>
<dbReference type="AlphaFoldDB" id="A0A835BEK7"/>
<evidence type="ECO:0000313" key="4">
    <source>
        <dbReference type="Proteomes" id="UP000636709"/>
    </source>
</evidence>
<reference evidence="3" key="1">
    <citation type="submission" date="2020-07" db="EMBL/GenBank/DDBJ databases">
        <title>Genome sequence and genetic diversity analysis of an under-domesticated orphan crop, white fonio (Digitaria exilis).</title>
        <authorList>
            <person name="Bennetzen J.L."/>
            <person name="Chen S."/>
            <person name="Ma X."/>
            <person name="Wang X."/>
            <person name="Yssel A.E.J."/>
            <person name="Chaluvadi S.R."/>
            <person name="Johnson M."/>
            <person name="Gangashetty P."/>
            <person name="Hamidou F."/>
            <person name="Sanogo M.D."/>
            <person name="Zwaenepoel A."/>
            <person name="Wallace J."/>
            <person name="Van De Peer Y."/>
            <person name="Van Deynze A."/>
        </authorList>
    </citation>
    <scope>NUCLEOTIDE SEQUENCE</scope>
    <source>
        <tissue evidence="3">Leaves</tissue>
    </source>
</reference>
<keyword evidence="2" id="KW-0812">Transmembrane</keyword>
<feature type="region of interest" description="Disordered" evidence="1">
    <location>
        <begin position="1"/>
        <end position="29"/>
    </location>
</feature>
<keyword evidence="2" id="KW-0472">Membrane</keyword>
<keyword evidence="4" id="KW-1185">Reference proteome</keyword>
<evidence type="ECO:0000256" key="2">
    <source>
        <dbReference type="SAM" id="Phobius"/>
    </source>
</evidence>
<dbReference type="Proteomes" id="UP000636709">
    <property type="component" value="Unassembled WGS sequence"/>
</dbReference>
<evidence type="ECO:0000256" key="1">
    <source>
        <dbReference type="SAM" id="MobiDB-lite"/>
    </source>
</evidence>
<accession>A0A835BEK7</accession>
<protein>
    <submittedName>
        <fullName evidence="3">Uncharacterized protein</fullName>
    </submittedName>
</protein>
<gene>
    <name evidence="3" type="ORF">HU200_036367</name>
</gene>
<organism evidence="3 4">
    <name type="scientific">Digitaria exilis</name>
    <dbReference type="NCBI Taxonomy" id="1010633"/>
    <lineage>
        <taxon>Eukaryota</taxon>
        <taxon>Viridiplantae</taxon>
        <taxon>Streptophyta</taxon>
        <taxon>Embryophyta</taxon>
        <taxon>Tracheophyta</taxon>
        <taxon>Spermatophyta</taxon>
        <taxon>Magnoliopsida</taxon>
        <taxon>Liliopsida</taxon>
        <taxon>Poales</taxon>
        <taxon>Poaceae</taxon>
        <taxon>PACMAD clade</taxon>
        <taxon>Panicoideae</taxon>
        <taxon>Panicodae</taxon>
        <taxon>Paniceae</taxon>
        <taxon>Anthephorinae</taxon>
        <taxon>Digitaria</taxon>
    </lineage>
</organism>
<sequence>MADIDEDDFFRGGGALANEGGPRPRGRRRDPWEKAMLIGQMTVVSAVMFTVLAFIIAFPYVYGAREASEFSMELTGFEGLNATMVGSAVSPMFSLEACINNSPMLQSWCYDSGEVVVSYSGVALAWGHVPRFCVQKGAPTEFTVRPWGRVVGLSSDLCRRLALYMHTGTTQILVEMKLFYDNKDLMYRGPLVRKFQLMLRGANTVN</sequence>
<name>A0A835BEK7_9POAL</name>